<dbReference type="InterPro" id="IPR036779">
    <property type="entry name" value="LysM_dom_sf"/>
</dbReference>
<keyword evidence="2" id="KW-0843">Virulence</keyword>
<evidence type="ECO:0000313" key="8">
    <source>
        <dbReference type="EMBL" id="KAJ9156077.1"/>
    </source>
</evidence>
<evidence type="ECO:0000256" key="5">
    <source>
        <dbReference type="SAM" id="SignalP"/>
    </source>
</evidence>
<dbReference type="SUPFAM" id="SSF57016">
    <property type="entry name" value="Plant lectins/antimicrobial peptides"/>
    <property type="match status" value="2"/>
</dbReference>
<dbReference type="SUPFAM" id="SSF54106">
    <property type="entry name" value="LysM domain"/>
    <property type="match status" value="2"/>
</dbReference>
<reference evidence="8" key="1">
    <citation type="submission" date="2022-07" db="EMBL/GenBank/DDBJ databases">
        <title>Fungi with potential for degradation of polypropylene.</title>
        <authorList>
            <person name="Gostincar C."/>
        </authorList>
    </citation>
    <scope>NUCLEOTIDE SEQUENCE</scope>
    <source>
        <strain evidence="8">EXF-13308</strain>
    </source>
</reference>
<dbReference type="InterPro" id="IPR001002">
    <property type="entry name" value="Chitin-bd_1"/>
</dbReference>
<dbReference type="Gene3D" id="3.30.60.10">
    <property type="entry name" value="Endochitinase-like"/>
    <property type="match status" value="2"/>
</dbReference>
<keyword evidence="5" id="KW-0732">Signal</keyword>
<evidence type="ECO:0000259" key="7">
    <source>
        <dbReference type="PROSITE" id="PS51782"/>
    </source>
</evidence>
<evidence type="ECO:0000313" key="9">
    <source>
        <dbReference type="Proteomes" id="UP001174694"/>
    </source>
</evidence>
<comment type="caution">
    <text evidence="8">The sequence shown here is derived from an EMBL/GenBank/DDBJ whole genome shotgun (WGS) entry which is preliminary data.</text>
</comment>
<feature type="domain" description="Chitin-binding type-1" evidence="6">
    <location>
        <begin position="699"/>
        <end position="745"/>
    </location>
</feature>
<dbReference type="InterPro" id="IPR036861">
    <property type="entry name" value="Endochitinase-like_sf"/>
</dbReference>
<dbReference type="PROSITE" id="PS50941">
    <property type="entry name" value="CHIT_BIND_I_2"/>
    <property type="match status" value="2"/>
</dbReference>
<feature type="domain" description="LysM" evidence="7">
    <location>
        <begin position="619"/>
        <end position="665"/>
    </location>
</feature>
<comment type="similarity">
    <text evidence="3">Belongs to the secreted LysM effector family.</text>
</comment>
<feature type="domain" description="LysM" evidence="7">
    <location>
        <begin position="241"/>
        <end position="289"/>
    </location>
</feature>
<dbReference type="AlphaFoldDB" id="A0AA38RSX6"/>
<dbReference type="Gene3D" id="3.10.350.10">
    <property type="entry name" value="LysM domain"/>
    <property type="match status" value="3"/>
</dbReference>
<evidence type="ECO:0000256" key="4">
    <source>
        <dbReference type="PROSITE-ProRule" id="PRU00261"/>
    </source>
</evidence>
<proteinExistence type="inferred from homology"/>
<evidence type="ECO:0000256" key="3">
    <source>
        <dbReference type="ARBA" id="ARBA00044955"/>
    </source>
</evidence>
<dbReference type="Pfam" id="PF01476">
    <property type="entry name" value="LysM"/>
    <property type="match status" value="2"/>
</dbReference>
<dbReference type="CDD" id="cd00118">
    <property type="entry name" value="LysM"/>
    <property type="match status" value="3"/>
</dbReference>
<evidence type="ECO:0000256" key="1">
    <source>
        <dbReference type="ARBA" id="ARBA00022669"/>
    </source>
</evidence>
<evidence type="ECO:0000256" key="2">
    <source>
        <dbReference type="ARBA" id="ARBA00023026"/>
    </source>
</evidence>
<dbReference type="PANTHER" id="PTHR34997:SF1">
    <property type="entry name" value="PEPTIDOGLYCAN-BINDING LYSIN DOMAIN"/>
    <property type="match status" value="1"/>
</dbReference>
<feature type="domain" description="LysM" evidence="7">
    <location>
        <begin position="329"/>
        <end position="375"/>
    </location>
</feature>
<organism evidence="8 9">
    <name type="scientific">Pleurostoma richardsiae</name>
    <dbReference type="NCBI Taxonomy" id="41990"/>
    <lineage>
        <taxon>Eukaryota</taxon>
        <taxon>Fungi</taxon>
        <taxon>Dikarya</taxon>
        <taxon>Ascomycota</taxon>
        <taxon>Pezizomycotina</taxon>
        <taxon>Sordariomycetes</taxon>
        <taxon>Sordariomycetidae</taxon>
        <taxon>Calosphaeriales</taxon>
        <taxon>Pleurostomataceae</taxon>
        <taxon>Pleurostoma</taxon>
    </lineage>
</organism>
<comment type="caution">
    <text evidence="4">Lacks conserved residue(s) required for the propagation of feature annotation.</text>
</comment>
<dbReference type="CDD" id="cd11618">
    <property type="entry name" value="ChtBD1_1"/>
    <property type="match status" value="2"/>
</dbReference>
<gene>
    <name evidence="8" type="ORF">NKR23_g796</name>
</gene>
<feature type="domain" description="Chitin-binding type-1" evidence="6">
    <location>
        <begin position="753"/>
        <end position="798"/>
    </location>
</feature>
<feature type="disulfide bond" evidence="4">
    <location>
        <begin position="772"/>
        <end position="786"/>
    </location>
</feature>
<dbReference type="InterPro" id="IPR018392">
    <property type="entry name" value="LysM"/>
</dbReference>
<dbReference type="PANTHER" id="PTHR34997">
    <property type="entry name" value="AM15"/>
    <property type="match status" value="1"/>
</dbReference>
<evidence type="ECO:0000259" key="6">
    <source>
        <dbReference type="PROSITE" id="PS50941"/>
    </source>
</evidence>
<keyword evidence="1 4" id="KW-0147">Chitin-binding</keyword>
<keyword evidence="9" id="KW-1185">Reference proteome</keyword>
<dbReference type="InterPro" id="IPR052210">
    <property type="entry name" value="LysM1-like"/>
</dbReference>
<dbReference type="Proteomes" id="UP001174694">
    <property type="component" value="Unassembled WGS sequence"/>
</dbReference>
<dbReference type="EMBL" id="JANBVO010000002">
    <property type="protein sequence ID" value="KAJ9156077.1"/>
    <property type="molecule type" value="Genomic_DNA"/>
</dbReference>
<feature type="signal peptide" evidence="5">
    <location>
        <begin position="1"/>
        <end position="30"/>
    </location>
</feature>
<dbReference type="SMART" id="SM00257">
    <property type="entry name" value="LysM"/>
    <property type="match status" value="4"/>
</dbReference>
<dbReference type="GO" id="GO:0008061">
    <property type="term" value="F:chitin binding"/>
    <property type="evidence" value="ECO:0007669"/>
    <property type="project" value="UniProtKB-UniRule"/>
</dbReference>
<dbReference type="PROSITE" id="PS51782">
    <property type="entry name" value="LYSM"/>
    <property type="match status" value="3"/>
</dbReference>
<feature type="chain" id="PRO_5041233810" evidence="5">
    <location>
        <begin position="31"/>
        <end position="798"/>
    </location>
</feature>
<name>A0AA38RSX6_9PEZI</name>
<keyword evidence="4" id="KW-1015">Disulfide bond</keyword>
<accession>A0AA38RSX6</accession>
<dbReference type="SMART" id="SM00270">
    <property type="entry name" value="ChtBD1"/>
    <property type="match status" value="2"/>
</dbReference>
<feature type="disulfide bond" evidence="4">
    <location>
        <begin position="718"/>
        <end position="732"/>
    </location>
</feature>
<sequence length="798" mass="83191">MANSPSRLVPFLTALFTNLILSLAQSSTEALYPLNYADTSTLIGASQDCLDSYNANVSCPQAIGSLSNVSAQCDSNVTYYNVGDGSSWPVTYRTDQAIYNYNLTCLKRSDGEYCNIWFQVGANSTATPECDECYLDTIYMQAVSPMDGDPEEMQSMYASVSSSCGYTGPVATATVTSLVVSSPTATLFCSSQYAVQPGDSYLSVSESQQVATHDLVTANSLNYNLTDFPSSGTLCIRNQCSVYIVQANDTCAAIASNSSISLAQLHAWNAQINGVCNNLADLVDQTICVSNPLGDFTVATANTTATGAFTTIAPAPTNIAPDTNVDCGEYYDVIAGDDCGTIELRFSISLKDFLFLNPEVWSNCTNLWADTSYCVAPVGAISTYSGYTTPTSTFSITPESSTPISWYDPFASNGTSEAAVSIPLANNTRTDCWDYTWWNSSKSSVPSCWDVAASNEITGEQFVLWNPSLDANLTVSDNATTTVYDYPCTIAPSLSYCVGLASPTPLVSTTTAPPSPRASGEATNCTDWFVGTLSCASHLALLQIDLATLYNLNPSVKSDCSGYVLGTYYCYSTSADGSVTVSDTGSITPTSSSMPTSTSPGGIVTPTPTQAGMVSNCDVFYLVQSGDGCYDIAADYGISLDDFYTWNPAVGTDCSGLWPNYYVCVGIQSSSSTASSSSAPTSTSITATATASSQPISTDGTCGGTTGMTCAGSQFGNCCSSSGYCGSTSAYCGGGCQTAFGTCDAGSDKISPDGTCGGSQGYTCSGSQFGSCCSSSDYCGSTSDYCGSGCQSSFGTCT</sequence>
<protein>
    <submittedName>
        <fullName evidence="8">Carbohydrate-binding module family 50 protein</fullName>
    </submittedName>
</protein>